<protein>
    <submittedName>
        <fullName evidence="2">Uncharacterized protein</fullName>
    </submittedName>
</protein>
<keyword evidence="1" id="KW-1133">Transmembrane helix</keyword>
<keyword evidence="1" id="KW-0472">Membrane</keyword>
<comment type="caution">
    <text evidence="2">The sequence shown here is derived from an EMBL/GenBank/DDBJ whole genome shotgun (WGS) entry which is preliminary data.</text>
</comment>
<reference evidence="3" key="1">
    <citation type="submission" date="2015-10" db="EMBL/GenBank/DDBJ databases">
        <title>Draft Genome Sequences of 11 Lactococcus lactis subspecies cremoris strains.</title>
        <authorList>
            <person name="Wels M."/>
            <person name="Backus L."/>
            <person name="Boekhorst J."/>
            <person name="Dijkstra A."/>
            <person name="Beerthuizen M."/>
            <person name="Kelly W."/>
            <person name="Siezen R."/>
            <person name="Bachmann H."/>
            <person name="Van Hijum S."/>
        </authorList>
    </citation>
    <scope>NUCLEOTIDE SEQUENCE [LARGE SCALE GENOMIC DNA]</scope>
    <source>
        <strain evidence="3">LMG9449</strain>
    </source>
</reference>
<feature type="transmembrane region" description="Helical" evidence="1">
    <location>
        <begin position="26"/>
        <end position="50"/>
    </location>
</feature>
<organism evidence="2 3">
    <name type="scientific">Lactococcus lactis subsp. lactis</name>
    <name type="common">Streptococcus lactis</name>
    <dbReference type="NCBI Taxonomy" id="1360"/>
    <lineage>
        <taxon>Bacteria</taxon>
        <taxon>Bacillati</taxon>
        <taxon>Bacillota</taxon>
        <taxon>Bacilli</taxon>
        <taxon>Lactobacillales</taxon>
        <taxon>Streptococcaceae</taxon>
        <taxon>Lactococcus</taxon>
    </lineage>
</organism>
<proteinExistence type="predicted"/>
<name>A0A0V8DWQ6_LACLL</name>
<feature type="transmembrane region" description="Helical" evidence="1">
    <location>
        <begin position="62"/>
        <end position="82"/>
    </location>
</feature>
<accession>A0A0V8DWQ6</accession>
<keyword evidence="1" id="KW-0812">Transmembrane</keyword>
<evidence type="ECO:0000313" key="2">
    <source>
        <dbReference type="EMBL" id="KSU17729.1"/>
    </source>
</evidence>
<dbReference type="AlphaFoldDB" id="A0A0V8DWQ6"/>
<evidence type="ECO:0000313" key="3">
    <source>
        <dbReference type="Proteomes" id="UP000053612"/>
    </source>
</evidence>
<sequence>MQDKLKLTTVKEITDKSVSDFFTDRIVSLLIILLFTAKICLLCHILLTDLPSVKKFQDKNIVYNPFTLYLLSVYAQCLLSMIE</sequence>
<evidence type="ECO:0000256" key="1">
    <source>
        <dbReference type="SAM" id="Phobius"/>
    </source>
</evidence>
<gene>
    <name evidence="2" type="ORF">LMG9449_1534</name>
</gene>
<dbReference type="EMBL" id="LKLS01000124">
    <property type="protein sequence ID" value="KSU17729.1"/>
    <property type="molecule type" value="Genomic_DNA"/>
</dbReference>
<dbReference type="Proteomes" id="UP000053612">
    <property type="component" value="Unassembled WGS sequence"/>
</dbReference>